<dbReference type="PANTHER" id="PTHR30438">
    <property type="entry name" value="36 KDA ANTIGEN-RELATED"/>
    <property type="match status" value="1"/>
</dbReference>
<dbReference type="OrthoDB" id="9793801at2"/>
<dbReference type="AlphaFoldDB" id="A0A2R3QHB5"/>
<dbReference type="EMBL" id="CP027667">
    <property type="protein sequence ID" value="AVO51158.1"/>
    <property type="molecule type" value="Genomic_DNA"/>
</dbReference>
<dbReference type="KEGG" id="mela:C6568_14555"/>
<gene>
    <name evidence="2" type="ORF">C6568_14555</name>
</gene>
<feature type="domain" description="YbhG-like alpha-helical hairpin" evidence="1">
    <location>
        <begin position="68"/>
        <end position="191"/>
    </location>
</feature>
<dbReference type="Gene3D" id="2.40.30.170">
    <property type="match status" value="1"/>
</dbReference>
<name>A0A2R3QHB5_9BURK</name>
<evidence type="ECO:0000313" key="3">
    <source>
        <dbReference type="Proteomes" id="UP000237925"/>
    </source>
</evidence>
<dbReference type="SUPFAM" id="SSF111369">
    <property type="entry name" value="HlyD-like secretion proteins"/>
    <property type="match status" value="2"/>
</dbReference>
<reference evidence="2 3" key="1">
    <citation type="submission" date="2018-03" db="EMBL/GenBank/DDBJ databases">
        <title>Genome sequencing of Melaminivora sp.</title>
        <authorList>
            <person name="Kim S.-J."/>
            <person name="Heo J."/>
            <person name="Ahn J.-H."/>
            <person name="Kwon S.-W."/>
        </authorList>
    </citation>
    <scope>NUCLEOTIDE SEQUENCE [LARGE SCALE GENOMIC DNA]</scope>
    <source>
        <strain evidence="2 3">SC2-9</strain>
    </source>
</reference>
<dbReference type="PANTHER" id="PTHR30438:SF1">
    <property type="entry name" value="36 KDA ANTIGEN"/>
    <property type="match status" value="1"/>
</dbReference>
<dbReference type="Pfam" id="PF25881">
    <property type="entry name" value="HH_YBHG"/>
    <property type="match status" value="1"/>
</dbReference>
<dbReference type="RefSeq" id="WP_106685545.1">
    <property type="nucleotide sequence ID" value="NZ_CP027667.1"/>
</dbReference>
<protein>
    <recommendedName>
        <fullName evidence="1">YbhG-like alpha-helical hairpin domain-containing protein</fullName>
    </recommendedName>
</protein>
<evidence type="ECO:0000313" key="2">
    <source>
        <dbReference type="EMBL" id="AVO51158.1"/>
    </source>
</evidence>
<dbReference type="Proteomes" id="UP000237925">
    <property type="component" value="Chromosome"/>
</dbReference>
<dbReference type="InterPro" id="IPR059052">
    <property type="entry name" value="HH_YbhG-like"/>
</dbReference>
<proteinExistence type="predicted"/>
<dbReference type="Gene3D" id="1.10.287.470">
    <property type="entry name" value="Helix hairpin bin"/>
    <property type="match status" value="2"/>
</dbReference>
<dbReference type="Gene3D" id="2.40.50.100">
    <property type="match status" value="1"/>
</dbReference>
<evidence type="ECO:0000259" key="1">
    <source>
        <dbReference type="Pfam" id="PF25881"/>
    </source>
</evidence>
<accession>A0A2R3QHB5</accession>
<organism evidence="2 3">
    <name type="scientific">Melaminivora suipulveris</name>
    <dbReference type="NCBI Taxonomy" id="2109913"/>
    <lineage>
        <taxon>Bacteria</taxon>
        <taxon>Pseudomonadati</taxon>
        <taxon>Pseudomonadota</taxon>
        <taxon>Betaproteobacteria</taxon>
        <taxon>Burkholderiales</taxon>
        <taxon>Comamonadaceae</taxon>
        <taxon>Melaminivora</taxon>
    </lineage>
</organism>
<sequence>MLLLVGAALLAFVIWGFWRAAQPPVPYFQGQMEARETDVAGKVPARIAQVHVKEGQQIEAGALLVELDSPEVRAKLAQAEAARDAAQAQADKAARGARPEEVQMARLAWQRAQAAADLAETSWKRVQSLYAQGLVSAQKRDEAQTNARAATAQAQAARAQYDLAASGARTEDRSAADAQTRRAAGAIAEVQAAQAETQLRSPVSGEVAKVLARVGELSPQGVAVVTVVDLQDQWLVLNVREDDLPRFAMGQRFTGRLPALAGRTAEFEVFYQAVLPDFATWRATRGSQGFDARTFEVHARPVAPIEGARPGMSVVVEGAV</sequence>
<keyword evidence="3" id="KW-1185">Reference proteome</keyword>